<dbReference type="Proteomes" id="UP000887580">
    <property type="component" value="Unplaced"/>
</dbReference>
<proteinExistence type="predicted"/>
<accession>A0AC35FKS3</accession>
<evidence type="ECO:0000313" key="2">
    <source>
        <dbReference type="WBParaSite" id="PS1159_v2.g18348.t1"/>
    </source>
</evidence>
<reference evidence="2" key="1">
    <citation type="submission" date="2022-11" db="UniProtKB">
        <authorList>
            <consortium name="WormBaseParasite"/>
        </authorList>
    </citation>
    <scope>IDENTIFICATION</scope>
</reference>
<evidence type="ECO:0000313" key="1">
    <source>
        <dbReference type="Proteomes" id="UP000887580"/>
    </source>
</evidence>
<protein>
    <submittedName>
        <fullName evidence="2">Serpin domain-containing protein</fullName>
    </submittedName>
</protein>
<organism evidence="1 2">
    <name type="scientific">Panagrolaimus sp. PS1159</name>
    <dbReference type="NCBI Taxonomy" id="55785"/>
    <lineage>
        <taxon>Eukaryota</taxon>
        <taxon>Metazoa</taxon>
        <taxon>Ecdysozoa</taxon>
        <taxon>Nematoda</taxon>
        <taxon>Chromadorea</taxon>
        <taxon>Rhabditida</taxon>
        <taxon>Tylenchina</taxon>
        <taxon>Panagrolaimomorpha</taxon>
        <taxon>Panagrolaimoidea</taxon>
        <taxon>Panagrolaimidae</taxon>
        <taxon>Panagrolaimus</taxon>
    </lineage>
</organism>
<name>A0AC35FKS3_9BILA</name>
<dbReference type="WBParaSite" id="PS1159_v2.g18348.t1">
    <property type="protein sequence ID" value="PS1159_v2.g18348.t1"/>
    <property type="gene ID" value="PS1159_v2.g18348"/>
</dbReference>
<sequence>MCCNCKKKKKDQKKASKSSLKKSKKSVKIEPPKKLSNHYHPPRPPSHWLLWQTYFTLQCFNDEIYRTRTLNRVIAPFAFSTQIAALQRASTGNTFKFITKLLHVEGFYAAKTFEHDLLQVLQDFPLNTLSKNDVKNIVTISKFVFCNDIKPAEKWQKYITESMKLEIATVKSSEIHEKYKTIQKFLNETIGAEFMVSNEEKLCRKETTLLSIVGTRIKASFANTETYSFKNASFLLGYGLKEKNHPFFIAKGEYANVIFNDFEAWRIPLKQNENLKGNEPKMSLILVRPNCSGNISTTKSTETFDEIAKAINILIQRKRKSATLLLPQIDLPFSNHTTYGITDLTTNWKQSFGEQITSNFGKIADGIFTKCELDRFFHCASIRLSHFGVSFQGDTETTKALSKTNILQPENSHKPKPIKNDEDDNTKSARLQKMIKAQMKIPDRLLKPRRERLYHFNARFDSPFLFFIVDEKWASILMAGCYAGTPALTPNATKRPATAKQLNPELYSTGYTVTVKT</sequence>